<evidence type="ECO:0000313" key="2">
    <source>
        <dbReference type="Proteomes" id="UP000017746"/>
    </source>
</evidence>
<dbReference type="InterPro" id="IPR025968">
    <property type="entry name" value="YwqJ_deaminase"/>
</dbReference>
<dbReference type="STRING" id="1246995.AFR_42760"/>
<dbReference type="KEGG" id="afs:AFR_42760"/>
<protein>
    <recommendedName>
        <fullName evidence="3">YwqJ-like deaminase</fullName>
    </recommendedName>
</protein>
<dbReference type="RefSeq" id="WP_023563137.1">
    <property type="nucleotide sequence ID" value="NC_022657.1"/>
</dbReference>
<name>U5WFU2_9ACTN</name>
<organism evidence="1 2">
    <name type="scientific">Actinoplanes friuliensis DSM 7358</name>
    <dbReference type="NCBI Taxonomy" id="1246995"/>
    <lineage>
        <taxon>Bacteria</taxon>
        <taxon>Bacillati</taxon>
        <taxon>Actinomycetota</taxon>
        <taxon>Actinomycetes</taxon>
        <taxon>Micromonosporales</taxon>
        <taxon>Micromonosporaceae</taxon>
        <taxon>Actinoplanes</taxon>
    </lineage>
</organism>
<dbReference type="Pfam" id="PF14433">
    <property type="entry name" value="SUKH-3"/>
    <property type="match status" value="1"/>
</dbReference>
<dbReference type="InterPro" id="IPR025850">
    <property type="entry name" value="SUKH-3"/>
</dbReference>
<dbReference type="PATRIC" id="fig|1246995.3.peg.8654"/>
<gene>
    <name evidence="1" type="ORF">AFR_42760</name>
</gene>
<evidence type="ECO:0000313" key="1">
    <source>
        <dbReference type="EMBL" id="AGZ46806.1"/>
    </source>
</evidence>
<dbReference type="EMBL" id="CP006272">
    <property type="protein sequence ID" value="AGZ46806.1"/>
    <property type="molecule type" value="Genomic_DNA"/>
</dbReference>
<keyword evidence="2" id="KW-1185">Reference proteome</keyword>
<dbReference type="HOGENOM" id="CLU_670514_0_0_11"/>
<sequence length="410" mass="44760">MITREDAEEIAASWARGESEVRGYECQPMISEFDLGFVVWTKQPPAVLPIPGDGARTVIDRETGALSTYPGVPAEVIAEMYRTHQPSVAARRRTVDPQVELRRNAKRRASPTTAAHLTVDGHLFIARGAKGDQEINHHPLVAAYLSSLEPARTVRGTDRHAELIVLSDVLHEADRQRDVAITLDEARAWLRTADFESFFVRDQGDPLGGTSARPCESCILTLVDFAVLPWSQLAFTEPFVPYSDNIAQPGRFPDHVAGALADAGWRPMQQVVAEVLADGMIEDVVNVPGKRFQHRVFPAAREAVMAFPGIFCGLRGPGVRRWVRWLNLEPAAAAHSADALGELAAVIGAPLFPIGVEAKGDTIVAIDERGRIFALDQGGEWFLGNTLDEGLLSLLTGDGPAERLRDDGTW</sequence>
<accession>U5WFU2</accession>
<dbReference type="eggNOG" id="ENOG5033U9G">
    <property type="taxonomic scope" value="Bacteria"/>
</dbReference>
<proteinExistence type="predicted"/>
<dbReference type="AlphaFoldDB" id="U5WFU2"/>
<reference evidence="1 2" key="1">
    <citation type="journal article" date="2014" name="J. Biotechnol.">
        <title>Complete genome sequence of the actinobacterium Actinoplanes friuliensis HAG 010964, producer of the lipopeptide antibiotic friulimycin.</title>
        <authorList>
            <person name="Ruckert C."/>
            <person name="Szczepanowski R."/>
            <person name="Albersmeier A."/>
            <person name="Goesmann A."/>
            <person name="Fischer N."/>
            <person name="Steinkamper A."/>
            <person name="Puhler A."/>
            <person name="Biener R."/>
            <person name="Schwartz D."/>
            <person name="Kalinowski J."/>
        </authorList>
    </citation>
    <scope>NUCLEOTIDE SEQUENCE [LARGE SCALE GENOMIC DNA]</scope>
    <source>
        <strain evidence="1 2">DSM 7358</strain>
    </source>
</reference>
<evidence type="ECO:0008006" key="3">
    <source>
        <dbReference type="Google" id="ProtNLM"/>
    </source>
</evidence>
<dbReference type="OrthoDB" id="4552872at2"/>
<dbReference type="Pfam" id="PF14431">
    <property type="entry name" value="YwqJ-deaminase"/>
    <property type="match status" value="1"/>
</dbReference>
<dbReference type="Proteomes" id="UP000017746">
    <property type="component" value="Chromosome"/>
</dbReference>